<dbReference type="CDD" id="cd06529">
    <property type="entry name" value="S24_LexA-like"/>
    <property type="match status" value="1"/>
</dbReference>
<dbReference type="InterPro" id="IPR001387">
    <property type="entry name" value="Cro/C1-type_HTH"/>
</dbReference>
<reference evidence="2" key="1">
    <citation type="journal article" date="2020" name="mSystems">
        <title>Genome- and Community-Level Interaction Insights into Carbon Utilization and Element Cycling Functions of Hydrothermarchaeota in Hydrothermal Sediment.</title>
        <authorList>
            <person name="Zhou Z."/>
            <person name="Liu Y."/>
            <person name="Xu W."/>
            <person name="Pan J."/>
            <person name="Luo Z.H."/>
            <person name="Li M."/>
        </authorList>
    </citation>
    <scope>NUCLEOTIDE SEQUENCE [LARGE SCALE GENOMIC DNA]</scope>
    <source>
        <strain evidence="2">HyVt-483</strain>
    </source>
</reference>
<organism evidence="2">
    <name type="scientific">Thermosulfurimonas dismutans</name>
    <dbReference type="NCBI Taxonomy" id="999894"/>
    <lineage>
        <taxon>Bacteria</taxon>
        <taxon>Pseudomonadati</taxon>
        <taxon>Thermodesulfobacteriota</taxon>
        <taxon>Thermodesulfobacteria</taxon>
        <taxon>Thermodesulfobacteriales</taxon>
        <taxon>Thermodesulfobacteriaceae</taxon>
        <taxon>Thermosulfurimonas</taxon>
    </lineage>
</organism>
<comment type="caution">
    <text evidence="2">The sequence shown here is derived from an EMBL/GenBank/DDBJ whole genome shotgun (WGS) entry which is preliminary data.</text>
</comment>
<dbReference type="InterPro" id="IPR010982">
    <property type="entry name" value="Lambda_DNA-bd_dom_sf"/>
</dbReference>
<dbReference type="PANTHER" id="PTHR33516:SF2">
    <property type="entry name" value="LEXA REPRESSOR-RELATED"/>
    <property type="match status" value="1"/>
</dbReference>
<sequence>MTFGEWVRRKREEAGLSINQLAKRSGLSEKYIRLLERGERHPKVETLRKLARGLGVPFEEVASAAGLEIKKVEKVPVVPWDWIRRGLEVHGEAFGVADHVPEEWDWVEVIPTSRRAFALRVPDDSMEPEFAEGDIVVVDPTREPVPGSFVVVRRGEEAVLRQFHVCGEKRFLCSLNPRYPGAELTPEHEIIGVVCQKIKKY</sequence>
<evidence type="ECO:0000313" key="2">
    <source>
        <dbReference type="EMBL" id="HFC97300.1"/>
    </source>
</evidence>
<dbReference type="CDD" id="cd00093">
    <property type="entry name" value="HTH_XRE"/>
    <property type="match status" value="1"/>
</dbReference>
<accession>A0A7C3GQH5</accession>
<dbReference type="SMART" id="SM00530">
    <property type="entry name" value="HTH_XRE"/>
    <property type="match status" value="1"/>
</dbReference>
<dbReference type="InterPro" id="IPR036286">
    <property type="entry name" value="LexA/Signal_pep-like_sf"/>
</dbReference>
<dbReference type="PROSITE" id="PS50943">
    <property type="entry name" value="HTH_CROC1"/>
    <property type="match status" value="1"/>
</dbReference>
<dbReference type="SUPFAM" id="SSF47413">
    <property type="entry name" value="lambda repressor-like DNA-binding domains"/>
    <property type="match status" value="1"/>
</dbReference>
<dbReference type="InterPro" id="IPR039418">
    <property type="entry name" value="LexA-like"/>
</dbReference>
<dbReference type="Pfam" id="PF01381">
    <property type="entry name" value="HTH_3"/>
    <property type="match status" value="1"/>
</dbReference>
<dbReference type="Gene3D" id="1.10.260.40">
    <property type="entry name" value="lambda repressor-like DNA-binding domains"/>
    <property type="match status" value="1"/>
</dbReference>
<dbReference type="InterPro" id="IPR050077">
    <property type="entry name" value="LexA_repressor"/>
</dbReference>
<dbReference type="Pfam" id="PF00717">
    <property type="entry name" value="Peptidase_S24"/>
    <property type="match status" value="1"/>
</dbReference>
<name>A0A7C3GQH5_9BACT</name>
<evidence type="ECO:0000259" key="1">
    <source>
        <dbReference type="PROSITE" id="PS50943"/>
    </source>
</evidence>
<dbReference type="Proteomes" id="UP000886043">
    <property type="component" value="Unassembled WGS sequence"/>
</dbReference>
<dbReference type="Gene3D" id="2.10.109.10">
    <property type="entry name" value="Umud Fragment, subunit A"/>
    <property type="match status" value="1"/>
</dbReference>
<dbReference type="GO" id="GO:0003677">
    <property type="term" value="F:DNA binding"/>
    <property type="evidence" value="ECO:0007669"/>
    <property type="project" value="InterPro"/>
</dbReference>
<proteinExistence type="predicted"/>
<dbReference type="InterPro" id="IPR015927">
    <property type="entry name" value="Peptidase_S24_S26A/B/C"/>
</dbReference>
<dbReference type="SUPFAM" id="SSF51306">
    <property type="entry name" value="LexA/Signal peptidase"/>
    <property type="match status" value="1"/>
</dbReference>
<dbReference type="AlphaFoldDB" id="A0A7C3GQH5"/>
<dbReference type="EMBL" id="DRMH01000022">
    <property type="protein sequence ID" value="HFC97300.1"/>
    <property type="molecule type" value="Genomic_DNA"/>
</dbReference>
<dbReference type="PANTHER" id="PTHR33516">
    <property type="entry name" value="LEXA REPRESSOR"/>
    <property type="match status" value="1"/>
</dbReference>
<gene>
    <name evidence="2" type="ORF">ENJ40_02415</name>
</gene>
<protein>
    <submittedName>
        <fullName evidence="2">Helix-turn-helix domain-containing protein</fullName>
    </submittedName>
</protein>
<feature type="domain" description="HTH cro/C1-type" evidence="1">
    <location>
        <begin position="7"/>
        <end position="61"/>
    </location>
</feature>